<evidence type="ECO:0000256" key="6">
    <source>
        <dbReference type="ARBA" id="ARBA00023237"/>
    </source>
</evidence>
<name>A0ABR7YNQ7_9SPHI</name>
<dbReference type="NCBIfam" id="TIGR04057">
    <property type="entry name" value="SusC_RagA_signa"/>
    <property type="match status" value="1"/>
</dbReference>
<dbReference type="NCBIfam" id="TIGR04056">
    <property type="entry name" value="OMP_RagA_SusC"/>
    <property type="match status" value="1"/>
</dbReference>
<keyword evidence="6 7" id="KW-0998">Cell outer membrane</keyword>
<dbReference type="InterPro" id="IPR023997">
    <property type="entry name" value="TonB-dep_OMP_SusC/RagA_CS"/>
</dbReference>
<evidence type="ECO:0000256" key="2">
    <source>
        <dbReference type="ARBA" id="ARBA00022448"/>
    </source>
</evidence>
<dbReference type="InterPro" id="IPR037066">
    <property type="entry name" value="Plug_dom_sf"/>
</dbReference>
<evidence type="ECO:0000256" key="8">
    <source>
        <dbReference type="SAM" id="SignalP"/>
    </source>
</evidence>
<keyword evidence="11" id="KW-1185">Reference proteome</keyword>
<keyword evidence="3 7" id="KW-1134">Transmembrane beta strand</keyword>
<comment type="caution">
    <text evidence="10">The sequence shown here is derived from an EMBL/GenBank/DDBJ whole genome shotgun (WGS) entry which is preliminary data.</text>
</comment>
<evidence type="ECO:0000313" key="10">
    <source>
        <dbReference type="EMBL" id="MBD1432941.1"/>
    </source>
</evidence>
<evidence type="ECO:0000256" key="4">
    <source>
        <dbReference type="ARBA" id="ARBA00022692"/>
    </source>
</evidence>
<dbReference type="SUPFAM" id="SSF56935">
    <property type="entry name" value="Porins"/>
    <property type="match status" value="1"/>
</dbReference>
<dbReference type="Gene3D" id="2.60.40.1120">
    <property type="entry name" value="Carboxypeptidase-like, regulatory domain"/>
    <property type="match status" value="1"/>
</dbReference>
<evidence type="ECO:0000256" key="7">
    <source>
        <dbReference type="PROSITE-ProRule" id="PRU01360"/>
    </source>
</evidence>
<dbReference type="InterPro" id="IPR023996">
    <property type="entry name" value="TonB-dep_OMP_SusC/RagA"/>
</dbReference>
<dbReference type="Gene3D" id="2.170.130.10">
    <property type="entry name" value="TonB-dependent receptor, plug domain"/>
    <property type="match status" value="1"/>
</dbReference>
<dbReference type="SUPFAM" id="SSF49464">
    <property type="entry name" value="Carboxypeptidase regulatory domain-like"/>
    <property type="match status" value="1"/>
</dbReference>
<keyword evidence="2 7" id="KW-0813">Transport</keyword>
<dbReference type="Pfam" id="PF13715">
    <property type="entry name" value="CarbopepD_reg_2"/>
    <property type="match status" value="1"/>
</dbReference>
<keyword evidence="5 7" id="KW-0472">Membrane</keyword>
<organism evidence="10 11">
    <name type="scientific">Sphingobacterium micropteri</name>
    <dbReference type="NCBI Taxonomy" id="2763501"/>
    <lineage>
        <taxon>Bacteria</taxon>
        <taxon>Pseudomonadati</taxon>
        <taxon>Bacteroidota</taxon>
        <taxon>Sphingobacteriia</taxon>
        <taxon>Sphingobacteriales</taxon>
        <taxon>Sphingobacteriaceae</taxon>
        <taxon>Sphingobacterium</taxon>
    </lineage>
</organism>
<dbReference type="EMBL" id="JACOIK010000005">
    <property type="protein sequence ID" value="MBD1432941.1"/>
    <property type="molecule type" value="Genomic_DNA"/>
</dbReference>
<dbReference type="Proteomes" id="UP000602759">
    <property type="component" value="Unassembled WGS sequence"/>
</dbReference>
<dbReference type="PROSITE" id="PS52016">
    <property type="entry name" value="TONB_DEPENDENT_REC_3"/>
    <property type="match status" value="1"/>
</dbReference>
<feature type="chain" id="PRO_5046264997" evidence="8">
    <location>
        <begin position="22"/>
        <end position="1068"/>
    </location>
</feature>
<evidence type="ECO:0000313" key="11">
    <source>
        <dbReference type="Proteomes" id="UP000602759"/>
    </source>
</evidence>
<keyword evidence="8" id="KW-0732">Signal</keyword>
<keyword evidence="4 7" id="KW-0812">Transmembrane</keyword>
<reference evidence="10 11" key="1">
    <citation type="submission" date="2020-08" db="EMBL/GenBank/DDBJ databases">
        <title>Sphingobacterium sp. DN00404 isolated from aquaculture water.</title>
        <authorList>
            <person name="Zhang M."/>
        </authorList>
    </citation>
    <scope>NUCLEOTIDE SEQUENCE [LARGE SCALE GENOMIC DNA]</scope>
    <source>
        <strain evidence="10 11">DN00404</strain>
    </source>
</reference>
<evidence type="ECO:0000256" key="1">
    <source>
        <dbReference type="ARBA" id="ARBA00004571"/>
    </source>
</evidence>
<dbReference type="Pfam" id="PF07715">
    <property type="entry name" value="Plug"/>
    <property type="match status" value="1"/>
</dbReference>
<proteinExistence type="inferred from homology"/>
<evidence type="ECO:0000256" key="5">
    <source>
        <dbReference type="ARBA" id="ARBA00023136"/>
    </source>
</evidence>
<dbReference type="InterPro" id="IPR036942">
    <property type="entry name" value="Beta-barrel_TonB_sf"/>
</dbReference>
<evidence type="ECO:0000256" key="3">
    <source>
        <dbReference type="ARBA" id="ARBA00022452"/>
    </source>
</evidence>
<evidence type="ECO:0000259" key="9">
    <source>
        <dbReference type="Pfam" id="PF07715"/>
    </source>
</evidence>
<gene>
    <name evidence="10" type="ORF">H8B06_08900</name>
</gene>
<comment type="subcellular location">
    <subcellularLocation>
        <location evidence="1 7">Cell outer membrane</location>
        <topology evidence="1 7">Multi-pass membrane protein</topology>
    </subcellularLocation>
</comment>
<protein>
    <submittedName>
        <fullName evidence="10">SusC/RagA family TonB-linked outer membrane protein</fullName>
    </submittedName>
</protein>
<dbReference type="RefSeq" id="WP_190993919.1">
    <property type="nucleotide sequence ID" value="NZ_JACOIK010000005.1"/>
</dbReference>
<dbReference type="InterPro" id="IPR012910">
    <property type="entry name" value="Plug_dom"/>
</dbReference>
<sequence length="1068" mass="119616">MTKRIKLLGCILFLYIPSMMAAGQQDIIKGRVLSAETELPVEGASIRVDGENLETVTDKQGRFSLTIGNRKPLQLIVSHISFLEEKIEVDVSRLQEITVHLEEKKSDIEEVVVSTGYSTAKQRHLTGSFEHIDEELFNRQLSTDVLNRLDGIANSLLFDKRSSSAAPLQIRGLSTLTGSISRPLIILDNFPYEGDIENINPNDIESVTILKDAAAAAIWGAKAGNGVIVLTSKKGSFNENITASFTGNVGVTSRPDLFYVPQMTTSDYIDIEKFLFEKGEYNWALNDRTSWPVVSPVVEILHKESTGSLSEAEAKNAIDMLRQRDVRSDLSRYLYRNAVNQQYNLQLSGGTQRSNYNVSVGYDRNLKSDVGNAYERLSLRTSNTYKLVDGLDLDLGLAYTGSKTVNNNPGEIRTADVGGTLYPYARLIDESGNAAVLERNYRLGFVDTVGGGKLLDWHYRPLDEITASDNTNHIHDMLLNAGLKYSFLSFFDASVRYQYHSARNNGQHHYSVDSWYARNLINRFTQIAGGNTIYIVPNGGILDESTGTRSGHSLRTQLNFTHHAHKDHAINAFIGAEVRNHVNDNSNSRVYGYDGRYLTHQSVDYINRYPIYGGLSSNSLIPYNAGLSGFLNRAISMYFNGTYSYKDRYVLTGSARRDASNLFGTDTNNKWKPLWSLGIAWEISNESFYKLDALPYLKLRATHGYTGNVNNSMSALTTLNFRSLSSKTRLPYAIIANPPNPSLRWEQVATWNIGADFAIRNRRISGSIEYYNRKSTDVISAEPADITTGFNRLTRNSAQLRNRGMDVNIASRNLHGVFSWNTNVLFSLNKTKVEKYLVEAVRPSSMVGSGYTISPIVGRGAYNIVSYRTAGLDPENGNPRGYVGGEISSDYRDIIDNAEEGDLVFHGSATPQKFGAIRNTFSWKGVSLSVNVSYRYDYYFRRRSISYLGLYGGAVGHADYYQRWQNPGDEMHTYIPSAAYPVDSRRDQFYRDADVLVERGDHIRIQDVNINYTIGNSVIGRTPFKRLTVTGYISNIGVIWAKNSLNMDPDFNEMPLPTSYTFGLKAEF</sequence>
<accession>A0ABR7YNQ7</accession>
<dbReference type="InterPro" id="IPR008969">
    <property type="entry name" value="CarboxyPept-like_regulatory"/>
</dbReference>
<dbReference type="Gene3D" id="2.40.170.20">
    <property type="entry name" value="TonB-dependent receptor, beta-barrel domain"/>
    <property type="match status" value="1"/>
</dbReference>
<comment type="similarity">
    <text evidence="7">Belongs to the TonB-dependent receptor family.</text>
</comment>
<feature type="signal peptide" evidence="8">
    <location>
        <begin position="1"/>
        <end position="21"/>
    </location>
</feature>
<dbReference type="InterPro" id="IPR039426">
    <property type="entry name" value="TonB-dep_rcpt-like"/>
</dbReference>
<feature type="domain" description="TonB-dependent receptor plug" evidence="9">
    <location>
        <begin position="122"/>
        <end position="227"/>
    </location>
</feature>